<proteinExistence type="predicted"/>
<protein>
    <recommendedName>
        <fullName evidence="3">Galactosyl transferase GMA12/MNN10 family protein</fullName>
    </recommendedName>
</protein>
<dbReference type="EMBL" id="JBGBPQ010000024">
    <property type="protein sequence ID" value="KAL1499917.1"/>
    <property type="molecule type" value="Genomic_DNA"/>
</dbReference>
<keyword evidence="2" id="KW-1185">Reference proteome</keyword>
<organism evidence="1 2">
    <name type="scientific">Prymnesium parvum</name>
    <name type="common">Toxic golden alga</name>
    <dbReference type="NCBI Taxonomy" id="97485"/>
    <lineage>
        <taxon>Eukaryota</taxon>
        <taxon>Haptista</taxon>
        <taxon>Haptophyta</taxon>
        <taxon>Prymnesiophyceae</taxon>
        <taxon>Prymnesiales</taxon>
        <taxon>Prymnesiaceae</taxon>
        <taxon>Prymnesium</taxon>
    </lineage>
</organism>
<evidence type="ECO:0000313" key="1">
    <source>
        <dbReference type="EMBL" id="KAL1499917.1"/>
    </source>
</evidence>
<evidence type="ECO:0008006" key="3">
    <source>
        <dbReference type="Google" id="ProtNLM"/>
    </source>
</evidence>
<gene>
    <name evidence="1" type="ORF">AB1Y20_012599</name>
</gene>
<dbReference type="Gene3D" id="3.90.550.10">
    <property type="entry name" value="Spore Coat Polysaccharide Biosynthesis Protein SpsA, Chain A"/>
    <property type="match status" value="1"/>
</dbReference>
<dbReference type="Proteomes" id="UP001515480">
    <property type="component" value="Unassembled WGS sequence"/>
</dbReference>
<dbReference type="InterPro" id="IPR029044">
    <property type="entry name" value="Nucleotide-diphossugar_trans"/>
</dbReference>
<accession>A0AB34IL01</accession>
<dbReference type="SUPFAM" id="SSF53448">
    <property type="entry name" value="Nucleotide-diphospho-sugar transferases"/>
    <property type="match status" value="1"/>
</dbReference>
<sequence length="327" mass="37423">MSAKVSVAARGELRGGLLATPLELPYRRAPSVSLIQFSDRAGYEKLMQRNERWARMRGYSYTVRTARVLQRTHAVYFEKVRMALDAFDEGAEWVLWVDDDATINRADLSAASFIDLFPQADLIIAREALAWVHGVTATHYHNWGVWLARNSAWMRNMLHAMLHDPRCSDLTTTEVKGNPEQDCFTRFVHVAPAGVRLVYMFEELQRSLNSLPLNKTTMAHVGEAAHVKFSCIADILEECHPWFLHFQGSHKYDDLPLLERRFERQKDEGAAFSHSWQSKVVGSDRRIHYRQLPIPCFVTPLSPSNTTAYRFVGSISACEGNDLPRWN</sequence>
<name>A0AB34IL01_PRYPA</name>
<comment type="caution">
    <text evidence="1">The sequence shown here is derived from an EMBL/GenBank/DDBJ whole genome shotgun (WGS) entry which is preliminary data.</text>
</comment>
<evidence type="ECO:0000313" key="2">
    <source>
        <dbReference type="Proteomes" id="UP001515480"/>
    </source>
</evidence>
<dbReference type="AlphaFoldDB" id="A0AB34IL01"/>
<reference evidence="1 2" key="1">
    <citation type="journal article" date="2024" name="Science">
        <title>Giant polyketide synthase enzymes in the biosynthesis of giant marine polyether toxins.</title>
        <authorList>
            <person name="Fallon T.R."/>
            <person name="Shende V.V."/>
            <person name="Wierzbicki I.H."/>
            <person name="Pendleton A.L."/>
            <person name="Watervoot N.F."/>
            <person name="Auber R.P."/>
            <person name="Gonzalez D.J."/>
            <person name="Wisecaver J.H."/>
            <person name="Moore B.S."/>
        </authorList>
    </citation>
    <scope>NUCLEOTIDE SEQUENCE [LARGE SCALE GENOMIC DNA]</scope>
    <source>
        <strain evidence="1 2">12B1</strain>
    </source>
</reference>